<dbReference type="OMA" id="SRIGWLR"/>
<keyword evidence="3 7" id="KW-0812">Transmembrane</keyword>
<evidence type="ECO:0000256" key="6">
    <source>
        <dbReference type="SAM" id="MobiDB-lite"/>
    </source>
</evidence>
<dbReference type="InterPro" id="IPR008217">
    <property type="entry name" value="Ccc1_fam"/>
</dbReference>
<organism evidence="8 9">
    <name type="scientific">Marssonina brunnea f. sp. multigermtubi (strain MB_m1)</name>
    <name type="common">Marssonina leaf spot fungus</name>
    <dbReference type="NCBI Taxonomy" id="1072389"/>
    <lineage>
        <taxon>Eukaryota</taxon>
        <taxon>Fungi</taxon>
        <taxon>Dikarya</taxon>
        <taxon>Ascomycota</taxon>
        <taxon>Pezizomycotina</taxon>
        <taxon>Leotiomycetes</taxon>
        <taxon>Helotiales</taxon>
        <taxon>Drepanopezizaceae</taxon>
        <taxon>Drepanopeziza</taxon>
    </lineage>
</organism>
<dbReference type="HOGENOM" id="CLU_038957_0_0_1"/>
<dbReference type="GO" id="GO:0030026">
    <property type="term" value="P:intracellular manganese ion homeostasis"/>
    <property type="evidence" value="ECO:0007669"/>
    <property type="project" value="InterPro"/>
</dbReference>
<name>K1X2W7_MARBU</name>
<evidence type="ECO:0000256" key="1">
    <source>
        <dbReference type="ARBA" id="ARBA00004127"/>
    </source>
</evidence>
<feature type="region of interest" description="Disordered" evidence="6">
    <location>
        <begin position="92"/>
        <end position="111"/>
    </location>
</feature>
<evidence type="ECO:0000313" key="9">
    <source>
        <dbReference type="Proteomes" id="UP000006753"/>
    </source>
</evidence>
<dbReference type="eggNOG" id="KOG4473">
    <property type="taxonomic scope" value="Eukaryota"/>
</dbReference>
<comment type="subcellular location">
    <subcellularLocation>
        <location evidence="1">Endomembrane system</location>
        <topology evidence="1">Multi-pass membrane protein</topology>
    </subcellularLocation>
</comment>
<sequence>MMMLLDNSVLTIKYCIPAISQMFESLLEHIGRSTPESMMKLLQKDEVLPGGGPSASSGARDQGLACYLRSRLHEAEKDDGCYEANFKFRSEKGHKPAHSARRHGEKHATNGPMVRDLTIGAADGLRVPFALTASLSSGLAELFSGAITMGLEQRDHDDVRDFTEDEKAECCEMLGKHGVKHDTLVPVIDELALDTDRWGCGLKRSLEYWRPRFMMGFELKLEKPQLSVAWVLGATSGISYFIGGLIPAIPYFAMHNVMHTLFVSIGVTVVTLMVFGFAKNYDTMQTKRAGLYGSVQTTIIGVLAADTSYGIVRAIDSSDGKVGGGG</sequence>
<protein>
    <submittedName>
        <fullName evidence="8">Vacuolar iron transporter</fullName>
    </submittedName>
</protein>
<proteinExistence type="inferred from homology"/>
<dbReference type="GeneID" id="18758539"/>
<dbReference type="GO" id="GO:0005384">
    <property type="term" value="F:manganese ion transmembrane transporter activity"/>
    <property type="evidence" value="ECO:0007669"/>
    <property type="project" value="InterPro"/>
</dbReference>
<dbReference type="InParanoid" id="K1X2W7"/>
<evidence type="ECO:0000256" key="7">
    <source>
        <dbReference type="SAM" id="Phobius"/>
    </source>
</evidence>
<evidence type="ECO:0000313" key="8">
    <source>
        <dbReference type="EMBL" id="EKD19367.1"/>
    </source>
</evidence>
<dbReference type="STRING" id="1072389.K1X2W7"/>
<feature type="transmembrane region" description="Helical" evidence="7">
    <location>
        <begin position="259"/>
        <end position="278"/>
    </location>
</feature>
<evidence type="ECO:0000256" key="3">
    <source>
        <dbReference type="ARBA" id="ARBA00022692"/>
    </source>
</evidence>
<keyword evidence="5 7" id="KW-0472">Membrane</keyword>
<feature type="compositionally biased region" description="Basic residues" evidence="6">
    <location>
        <begin position="95"/>
        <end position="105"/>
    </location>
</feature>
<evidence type="ECO:0000256" key="2">
    <source>
        <dbReference type="ARBA" id="ARBA00007049"/>
    </source>
</evidence>
<dbReference type="Proteomes" id="UP000006753">
    <property type="component" value="Unassembled WGS sequence"/>
</dbReference>
<gene>
    <name evidence="8" type="ORF">MBM_02604</name>
</gene>
<dbReference type="KEGG" id="mbe:MBM_02604"/>
<dbReference type="GO" id="GO:0012505">
    <property type="term" value="C:endomembrane system"/>
    <property type="evidence" value="ECO:0007669"/>
    <property type="project" value="UniProtKB-SubCell"/>
</dbReference>
<accession>K1X2W7</accession>
<feature type="transmembrane region" description="Helical" evidence="7">
    <location>
        <begin position="228"/>
        <end position="253"/>
    </location>
</feature>
<keyword evidence="4 7" id="KW-1133">Transmembrane helix</keyword>
<dbReference type="OrthoDB" id="73465at2759"/>
<comment type="similarity">
    <text evidence="2">Belongs to the CCC1 family.</text>
</comment>
<dbReference type="FunCoup" id="K1X2W7">
    <property type="interactions" value="15"/>
</dbReference>
<dbReference type="PANTHER" id="PTHR31851">
    <property type="entry name" value="FE(2+)/MN(2+) TRANSPORTER PCL1"/>
    <property type="match status" value="1"/>
</dbReference>
<dbReference type="EMBL" id="JH921431">
    <property type="protein sequence ID" value="EKD19367.1"/>
    <property type="molecule type" value="Genomic_DNA"/>
</dbReference>
<dbReference type="Pfam" id="PF01988">
    <property type="entry name" value="VIT1"/>
    <property type="match status" value="1"/>
</dbReference>
<evidence type="ECO:0000256" key="5">
    <source>
        <dbReference type="ARBA" id="ARBA00023136"/>
    </source>
</evidence>
<keyword evidence="9" id="KW-1185">Reference proteome</keyword>
<evidence type="ECO:0000256" key="4">
    <source>
        <dbReference type="ARBA" id="ARBA00022989"/>
    </source>
</evidence>
<reference evidence="8 9" key="1">
    <citation type="journal article" date="2012" name="BMC Genomics">
        <title>Sequencing the genome of Marssonina brunnea reveals fungus-poplar co-evolution.</title>
        <authorList>
            <person name="Zhu S."/>
            <person name="Cao Y.-Z."/>
            <person name="Jiang C."/>
            <person name="Tan B.-Y."/>
            <person name="Wang Z."/>
            <person name="Feng S."/>
            <person name="Zhang L."/>
            <person name="Su X.-H."/>
            <person name="Brejova B."/>
            <person name="Vinar T."/>
            <person name="Xu M."/>
            <person name="Wang M.-X."/>
            <person name="Zhang S.-G."/>
            <person name="Huang M.-R."/>
            <person name="Wu R."/>
            <person name="Zhou Y."/>
        </authorList>
    </citation>
    <scope>NUCLEOTIDE SEQUENCE [LARGE SCALE GENOMIC DNA]</scope>
    <source>
        <strain evidence="8 9">MB_m1</strain>
    </source>
</reference>
<dbReference type="AlphaFoldDB" id="K1X2W7"/>